<accession>K0SN72</accession>
<dbReference type="Pfam" id="PF08000">
    <property type="entry name" value="bPH_1"/>
    <property type="match status" value="3"/>
</dbReference>
<dbReference type="InterPro" id="IPR012544">
    <property type="entry name" value="PHb"/>
</dbReference>
<dbReference type="EMBL" id="AGNL01018913">
    <property type="protein sequence ID" value="EJK62401.1"/>
    <property type="molecule type" value="Genomic_DNA"/>
</dbReference>
<feature type="domain" description="Bacterial Pleckstrin homology" evidence="1">
    <location>
        <begin position="348"/>
        <end position="423"/>
    </location>
</feature>
<keyword evidence="3" id="KW-1185">Reference proteome</keyword>
<dbReference type="Gene3D" id="2.30.29.50">
    <property type="entry name" value="Bacterial Pleckstrin homology domain"/>
    <property type="match status" value="3"/>
</dbReference>
<evidence type="ECO:0000313" key="2">
    <source>
        <dbReference type="EMBL" id="EJK62401.1"/>
    </source>
</evidence>
<dbReference type="AlphaFoldDB" id="K0SN72"/>
<dbReference type="SUPFAM" id="SSF50729">
    <property type="entry name" value="PH domain-like"/>
    <property type="match status" value="3"/>
</dbReference>
<dbReference type="InterPro" id="IPR037063">
    <property type="entry name" value="PHb_sf"/>
</dbReference>
<comment type="caution">
    <text evidence="2">The sequence shown here is derived from an EMBL/GenBank/DDBJ whole genome shotgun (WGS) entry which is preliminary data.</text>
</comment>
<dbReference type="eggNOG" id="ENOG502R81F">
    <property type="taxonomic scope" value="Eukaryota"/>
</dbReference>
<organism evidence="2 3">
    <name type="scientific">Thalassiosira oceanica</name>
    <name type="common">Marine diatom</name>
    <dbReference type="NCBI Taxonomy" id="159749"/>
    <lineage>
        <taxon>Eukaryota</taxon>
        <taxon>Sar</taxon>
        <taxon>Stramenopiles</taxon>
        <taxon>Ochrophyta</taxon>
        <taxon>Bacillariophyta</taxon>
        <taxon>Coscinodiscophyceae</taxon>
        <taxon>Thalassiosirophycidae</taxon>
        <taxon>Thalassiosirales</taxon>
        <taxon>Thalassiosiraceae</taxon>
        <taxon>Thalassiosira</taxon>
    </lineage>
</organism>
<proteinExistence type="predicted"/>
<dbReference type="PANTHER" id="PTHR35796">
    <property type="entry name" value="HYPOTHETICAL CYTOSOLIC PROTEIN"/>
    <property type="match status" value="1"/>
</dbReference>
<reference evidence="2 3" key="1">
    <citation type="journal article" date="2012" name="Genome Biol.">
        <title>Genome and low-iron response of an oceanic diatom adapted to chronic iron limitation.</title>
        <authorList>
            <person name="Lommer M."/>
            <person name="Specht M."/>
            <person name="Roy A.S."/>
            <person name="Kraemer L."/>
            <person name="Andreson R."/>
            <person name="Gutowska M.A."/>
            <person name="Wolf J."/>
            <person name="Bergner S.V."/>
            <person name="Schilhabel M.B."/>
            <person name="Klostermeier U.C."/>
            <person name="Beiko R.G."/>
            <person name="Rosenstiel P."/>
            <person name="Hippler M."/>
            <person name="Laroche J."/>
        </authorList>
    </citation>
    <scope>NUCLEOTIDE SEQUENCE [LARGE SCALE GENOMIC DNA]</scope>
    <source>
        <strain evidence="2 3">CCMP1005</strain>
    </source>
</reference>
<dbReference type="Proteomes" id="UP000266841">
    <property type="component" value="Unassembled WGS sequence"/>
</dbReference>
<evidence type="ECO:0000259" key="1">
    <source>
        <dbReference type="Pfam" id="PF08000"/>
    </source>
</evidence>
<evidence type="ECO:0000313" key="3">
    <source>
        <dbReference type="Proteomes" id="UP000266841"/>
    </source>
</evidence>
<feature type="domain" description="Bacterial Pleckstrin homology" evidence="1">
    <location>
        <begin position="92"/>
        <end position="158"/>
    </location>
</feature>
<feature type="domain" description="Bacterial Pleckstrin homology" evidence="1">
    <location>
        <begin position="194"/>
        <end position="295"/>
    </location>
</feature>
<gene>
    <name evidence="2" type="ORF">THAOC_16989</name>
</gene>
<protein>
    <recommendedName>
        <fullName evidence="1">Bacterial Pleckstrin homology domain-containing protein</fullName>
    </recommendedName>
</protein>
<dbReference type="OrthoDB" id="50858at2759"/>
<dbReference type="PANTHER" id="PTHR35796:SF3">
    <property type="entry name" value="BHLH DOMAIN-CONTAINING PROTEIN"/>
    <property type="match status" value="1"/>
</dbReference>
<name>K0SN72_THAOC</name>
<sequence length="428" mass="47864">MGVLGKAVDFVGCNSKLVDAREFESDIRSSDPRLLQADEKVIFAFRDRGGKGRDSSMFTNKRYLISKCDARSILHRLGKTALTRHKSQRKEDKRGVTGKRIRYTSIPYTSIRAFSLETPGDIDDDAELKLYPRGKNRVKLDLVKSTDIVPLQNFLSDVVIRGKGAGHVAADDYGPAPGTNVGSKTSFLDLLGSNYSQQDGARVEQELRASRIIMDCEKVELAFKCGRDSFIMTSHRVLKIDVQGLGRKVEYLSILWAALRGFSIETAGNIIDRDSELTLFFNLPDSESAAEGSPRNSKTRMGIDFRSTNVDIFAVNRFISDKLLGPDTVAASQLVDANDANQKFHYEIPLLQGCENVELAFKGRRDMLLFTSKRIVVVDIQGFLGMGKKVEYLSVPWRTCTAFAVRSAGSWIDKDSEMCLWMDYDDVF</sequence>